<reference evidence="1 2" key="2">
    <citation type="journal article" date="2017" name="Nature">
        <title>The Apostasia genome and the evolution of orchids.</title>
        <authorList>
            <person name="Zhang G.Q."/>
            <person name="Liu K.W."/>
            <person name="Li Z."/>
            <person name="Lohaus R."/>
            <person name="Hsiao Y.Y."/>
            <person name="Niu S.C."/>
            <person name="Wang J.Y."/>
            <person name="Lin Y.C."/>
            <person name="Xu Q."/>
            <person name="Chen L.J."/>
            <person name="Yoshida K."/>
            <person name="Fujiwara S."/>
            <person name="Wang Z.W."/>
            <person name="Zhang Y.Q."/>
            <person name="Mitsuda N."/>
            <person name="Wang M."/>
            <person name="Liu G.H."/>
            <person name="Pecoraro L."/>
            <person name="Huang H.X."/>
            <person name="Xiao X.J."/>
            <person name="Lin M."/>
            <person name="Wu X.Y."/>
            <person name="Wu W.L."/>
            <person name="Chen Y.Y."/>
            <person name="Chang S.B."/>
            <person name="Sakamoto S."/>
            <person name="Ohme-Takagi M."/>
            <person name="Yagi M."/>
            <person name="Zeng S.J."/>
            <person name="Shen C.Y."/>
            <person name="Yeh C.M."/>
            <person name="Luo Y.B."/>
            <person name="Tsai W.C."/>
            <person name="Van de Peer Y."/>
            <person name="Liu Z.J."/>
        </authorList>
    </citation>
    <scope>NUCLEOTIDE SEQUENCE [LARGE SCALE GENOMIC DNA]</scope>
    <source>
        <tissue evidence="1">The whole plant</tissue>
    </source>
</reference>
<accession>A0A2I0WIU2</accession>
<evidence type="ECO:0000313" key="2">
    <source>
        <dbReference type="Proteomes" id="UP000233837"/>
    </source>
</evidence>
<dbReference type="AlphaFoldDB" id="A0A2I0WIU2"/>
<gene>
    <name evidence="1" type="ORF">MA16_Dca020719</name>
</gene>
<sequence length="68" mass="8196">MDIQSSLRHKIVEKDYRGLWRALCRGYGNQLAERMLHDKFAMASEHLVTGHRLFRSRRMLRIRSFVYS</sequence>
<evidence type="ECO:0000313" key="1">
    <source>
        <dbReference type="EMBL" id="PKU75585.1"/>
    </source>
</evidence>
<dbReference type="EMBL" id="KZ502588">
    <property type="protein sequence ID" value="PKU75585.1"/>
    <property type="molecule type" value="Genomic_DNA"/>
</dbReference>
<reference evidence="1 2" key="1">
    <citation type="journal article" date="2016" name="Sci. Rep.">
        <title>The Dendrobium catenatum Lindl. genome sequence provides insights into polysaccharide synthase, floral development and adaptive evolution.</title>
        <authorList>
            <person name="Zhang G.Q."/>
            <person name="Xu Q."/>
            <person name="Bian C."/>
            <person name="Tsai W.C."/>
            <person name="Yeh C.M."/>
            <person name="Liu K.W."/>
            <person name="Yoshida K."/>
            <person name="Zhang L.S."/>
            <person name="Chang S.B."/>
            <person name="Chen F."/>
            <person name="Shi Y."/>
            <person name="Su Y.Y."/>
            <person name="Zhang Y.Q."/>
            <person name="Chen L.J."/>
            <person name="Yin Y."/>
            <person name="Lin M."/>
            <person name="Huang H."/>
            <person name="Deng H."/>
            <person name="Wang Z.W."/>
            <person name="Zhu S.L."/>
            <person name="Zhao X."/>
            <person name="Deng C."/>
            <person name="Niu S.C."/>
            <person name="Huang J."/>
            <person name="Wang M."/>
            <person name="Liu G.H."/>
            <person name="Yang H.J."/>
            <person name="Xiao X.J."/>
            <person name="Hsiao Y.Y."/>
            <person name="Wu W.L."/>
            <person name="Chen Y.Y."/>
            <person name="Mitsuda N."/>
            <person name="Ohme-Takagi M."/>
            <person name="Luo Y.B."/>
            <person name="Van de Peer Y."/>
            <person name="Liu Z.J."/>
        </authorList>
    </citation>
    <scope>NUCLEOTIDE SEQUENCE [LARGE SCALE GENOMIC DNA]</scope>
    <source>
        <tissue evidence="1">The whole plant</tissue>
    </source>
</reference>
<keyword evidence="2" id="KW-1185">Reference proteome</keyword>
<name>A0A2I0WIU2_9ASPA</name>
<protein>
    <submittedName>
        <fullName evidence="1">Uncharacterized protein</fullName>
    </submittedName>
</protein>
<dbReference type="Proteomes" id="UP000233837">
    <property type="component" value="Unassembled WGS sequence"/>
</dbReference>
<organism evidence="1 2">
    <name type="scientific">Dendrobium catenatum</name>
    <dbReference type="NCBI Taxonomy" id="906689"/>
    <lineage>
        <taxon>Eukaryota</taxon>
        <taxon>Viridiplantae</taxon>
        <taxon>Streptophyta</taxon>
        <taxon>Embryophyta</taxon>
        <taxon>Tracheophyta</taxon>
        <taxon>Spermatophyta</taxon>
        <taxon>Magnoliopsida</taxon>
        <taxon>Liliopsida</taxon>
        <taxon>Asparagales</taxon>
        <taxon>Orchidaceae</taxon>
        <taxon>Epidendroideae</taxon>
        <taxon>Malaxideae</taxon>
        <taxon>Dendrobiinae</taxon>
        <taxon>Dendrobium</taxon>
    </lineage>
</organism>
<proteinExistence type="predicted"/>